<name>A0A2N7PK63_9BACT</name>
<feature type="modified residue" description="4-aspartylphosphate" evidence="8">
    <location>
        <position position="500"/>
    </location>
</feature>
<dbReference type="PANTHER" id="PTHR43065">
    <property type="entry name" value="SENSOR HISTIDINE KINASE"/>
    <property type="match status" value="1"/>
</dbReference>
<evidence type="ECO:0000256" key="7">
    <source>
        <dbReference type="ARBA" id="ARBA00023012"/>
    </source>
</evidence>
<dbReference type="SUPFAM" id="SSF55785">
    <property type="entry name" value="PYP-like sensor domain (PAS domain)"/>
    <property type="match status" value="1"/>
</dbReference>
<dbReference type="SMART" id="SM00091">
    <property type="entry name" value="PAS"/>
    <property type="match status" value="1"/>
</dbReference>
<dbReference type="InterPro" id="IPR036890">
    <property type="entry name" value="HATPase_C_sf"/>
</dbReference>
<evidence type="ECO:0000256" key="3">
    <source>
        <dbReference type="ARBA" id="ARBA00022679"/>
    </source>
</evidence>
<dbReference type="SUPFAM" id="SSF55874">
    <property type="entry name" value="ATPase domain of HSP90 chaperone/DNA topoisomerase II/histidine kinase"/>
    <property type="match status" value="1"/>
</dbReference>
<keyword evidence="5" id="KW-0418">Kinase</keyword>
<dbReference type="Gene3D" id="3.30.450.20">
    <property type="entry name" value="PAS domain"/>
    <property type="match status" value="1"/>
</dbReference>
<gene>
    <name evidence="12" type="ORF">C0197_02725</name>
</gene>
<dbReference type="Proteomes" id="UP000235731">
    <property type="component" value="Unassembled WGS sequence"/>
</dbReference>
<evidence type="ECO:0000259" key="10">
    <source>
        <dbReference type="PROSITE" id="PS50110"/>
    </source>
</evidence>
<feature type="domain" description="PAS" evidence="11">
    <location>
        <begin position="107"/>
        <end position="136"/>
    </location>
</feature>
<dbReference type="InterPro" id="IPR035965">
    <property type="entry name" value="PAS-like_dom_sf"/>
</dbReference>
<keyword evidence="7" id="KW-0902">Two-component regulatory system</keyword>
<keyword evidence="6" id="KW-0067">ATP-binding</keyword>
<protein>
    <recommendedName>
        <fullName evidence="2">histidine kinase</fullName>
        <ecNumber evidence="2">2.7.13.3</ecNumber>
    </recommendedName>
</protein>
<dbReference type="InterPro" id="IPR003594">
    <property type="entry name" value="HATPase_dom"/>
</dbReference>
<evidence type="ECO:0000256" key="2">
    <source>
        <dbReference type="ARBA" id="ARBA00012438"/>
    </source>
</evidence>
<dbReference type="GO" id="GO:0000160">
    <property type="term" value="P:phosphorelay signal transduction system"/>
    <property type="evidence" value="ECO:0007669"/>
    <property type="project" value="UniProtKB-KW"/>
</dbReference>
<dbReference type="NCBIfam" id="TIGR00229">
    <property type="entry name" value="sensory_box"/>
    <property type="match status" value="1"/>
</dbReference>
<reference evidence="12 13" key="1">
    <citation type="submission" date="2018-01" db="EMBL/GenBank/DDBJ databases">
        <title>Metagenomic assembled genomes from two thermal pools in the Uzon Caldera, Kamchatka, Russia.</title>
        <authorList>
            <person name="Wilkins L."/>
            <person name="Ettinger C."/>
        </authorList>
    </citation>
    <scope>NUCLEOTIDE SEQUENCE [LARGE SCALE GENOMIC DNA]</scope>
    <source>
        <strain evidence="12">ZAV-15</strain>
    </source>
</reference>
<dbReference type="SMART" id="SM00387">
    <property type="entry name" value="HATPase_c"/>
    <property type="match status" value="1"/>
</dbReference>
<dbReference type="GO" id="GO:0004673">
    <property type="term" value="F:protein histidine kinase activity"/>
    <property type="evidence" value="ECO:0007669"/>
    <property type="project" value="UniProtKB-EC"/>
</dbReference>
<dbReference type="PANTHER" id="PTHR43065:SF46">
    <property type="entry name" value="C4-DICARBOXYLATE TRANSPORT SENSOR PROTEIN DCTB"/>
    <property type="match status" value="1"/>
</dbReference>
<evidence type="ECO:0000313" key="13">
    <source>
        <dbReference type="Proteomes" id="UP000235731"/>
    </source>
</evidence>
<dbReference type="PROSITE" id="PS50112">
    <property type="entry name" value="PAS"/>
    <property type="match status" value="1"/>
</dbReference>
<organism evidence="12 13">
    <name type="scientific">Caldimicrobium thiodismutans</name>
    <dbReference type="NCBI Taxonomy" id="1653476"/>
    <lineage>
        <taxon>Bacteria</taxon>
        <taxon>Pseudomonadati</taxon>
        <taxon>Thermodesulfobacteriota</taxon>
        <taxon>Thermodesulfobacteria</taxon>
        <taxon>Thermodesulfobacteriales</taxon>
        <taxon>Thermodesulfobacteriaceae</taxon>
        <taxon>Caldimicrobium</taxon>
    </lineage>
</organism>
<dbReference type="SMART" id="SM00448">
    <property type="entry name" value="REC"/>
    <property type="match status" value="1"/>
</dbReference>
<accession>A0A2N7PK63</accession>
<dbReference type="InterPro" id="IPR011006">
    <property type="entry name" value="CheY-like_superfamily"/>
</dbReference>
<dbReference type="InterPro" id="IPR004358">
    <property type="entry name" value="Sig_transdc_His_kin-like_C"/>
</dbReference>
<evidence type="ECO:0000259" key="9">
    <source>
        <dbReference type="PROSITE" id="PS50109"/>
    </source>
</evidence>
<evidence type="ECO:0000256" key="4">
    <source>
        <dbReference type="ARBA" id="ARBA00022741"/>
    </source>
</evidence>
<feature type="non-terminal residue" evidence="12">
    <location>
        <position position="1"/>
    </location>
</feature>
<dbReference type="SUPFAM" id="SSF52172">
    <property type="entry name" value="CheY-like"/>
    <property type="match status" value="1"/>
</dbReference>
<dbReference type="CDD" id="cd00130">
    <property type="entry name" value="PAS"/>
    <property type="match status" value="1"/>
</dbReference>
<evidence type="ECO:0000256" key="8">
    <source>
        <dbReference type="PROSITE-ProRule" id="PRU00169"/>
    </source>
</evidence>
<dbReference type="PROSITE" id="PS50110">
    <property type="entry name" value="RESPONSE_REGULATORY"/>
    <property type="match status" value="1"/>
</dbReference>
<dbReference type="CDD" id="cd00156">
    <property type="entry name" value="REC"/>
    <property type="match status" value="1"/>
</dbReference>
<evidence type="ECO:0000256" key="6">
    <source>
        <dbReference type="ARBA" id="ARBA00022840"/>
    </source>
</evidence>
<dbReference type="Gene3D" id="3.30.565.10">
    <property type="entry name" value="Histidine kinase-like ATPase, C-terminal domain"/>
    <property type="match status" value="1"/>
</dbReference>
<dbReference type="InterPro" id="IPR000014">
    <property type="entry name" value="PAS"/>
</dbReference>
<dbReference type="Pfam" id="PF13426">
    <property type="entry name" value="PAS_9"/>
    <property type="match status" value="1"/>
</dbReference>
<comment type="catalytic activity">
    <reaction evidence="1">
        <text>ATP + protein L-histidine = ADP + protein N-phospho-L-histidine.</text>
        <dbReference type="EC" id="2.7.13.3"/>
    </reaction>
</comment>
<feature type="domain" description="Response regulatory" evidence="10">
    <location>
        <begin position="450"/>
        <end position="560"/>
    </location>
</feature>
<dbReference type="AlphaFoldDB" id="A0A2N7PK63"/>
<dbReference type="GO" id="GO:0005524">
    <property type="term" value="F:ATP binding"/>
    <property type="evidence" value="ECO:0007669"/>
    <property type="project" value="UniProtKB-KW"/>
</dbReference>
<dbReference type="PROSITE" id="PS50109">
    <property type="entry name" value="HIS_KIN"/>
    <property type="match status" value="1"/>
</dbReference>
<evidence type="ECO:0000256" key="1">
    <source>
        <dbReference type="ARBA" id="ARBA00000085"/>
    </source>
</evidence>
<dbReference type="Gene3D" id="3.40.50.2300">
    <property type="match status" value="1"/>
</dbReference>
<feature type="domain" description="Histidine kinase" evidence="9">
    <location>
        <begin position="222"/>
        <end position="434"/>
    </location>
</feature>
<dbReference type="PRINTS" id="PR00344">
    <property type="entry name" value="BCTRLSENSOR"/>
</dbReference>
<evidence type="ECO:0000256" key="5">
    <source>
        <dbReference type="ARBA" id="ARBA00022777"/>
    </source>
</evidence>
<evidence type="ECO:0000313" key="12">
    <source>
        <dbReference type="EMBL" id="PMP63350.1"/>
    </source>
</evidence>
<dbReference type="Pfam" id="PF02518">
    <property type="entry name" value="HATPase_c"/>
    <property type="match status" value="1"/>
</dbReference>
<keyword evidence="8" id="KW-0597">Phosphoprotein</keyword>
<dbReference type="Pfam" id="PF00072">
    <property type="entry name" value="Response_reg"/>
    <property type="match status" value="1"/>
</dbReference>
<keyword evidence="4" id="KW-0547">Nucleotide-binding</keyword>
<dbReference type="InterPro" id="IPR001789">
    <property type="entry name" value="Sig_transdc_resp-reg_receiver"/>
</dbReference>
<sequence>DTLDNPIIILEKPTRNIVYSNERSKALIEEINRQGICQKLDPYEERSIVLTLDNPFPQIFFGKCKPIGEDYLLLYFQELKKDKPFSGFLYELIEELPVLVFFIKNERIFYVNKTVETLLGYKREEVIGKSIIKDLVWEIDIPKAEVHCKRVMQGIKESGFIIALKTPEGRLKNLIWNCFLTADWEGEPIVVGIAADITEYLELSKKLENLHKTQTFTEFLRGLVHDFNNVLQSILSYLNQLRNVSLSRMEEILTAIEKNINSWIDINRILIDYTRESKEIREKKIDLVQFLRENLEVFQLILGENIRLHINLGFYKKLYTYGDSAFWRYIFLNLLKNSKDAIEGEGDIFIYLSTYEDTQKLKRYVKLSVKDTGSGIPEEILPKIFDPFFTTKEKGSGLGLFLVKHHIKNLEGFIEVESSPGKGTTFFIYVPLCEENIVCPQKELNLKDKVFFIVEDEEEILENLRDLLQEEGAKVYTFTSGKALLSSWDNLEKPHLLIIDLNLPDIGGREIAISLKEKDPSLKILFITGDIFALSEFPEEKILLKPFKIEELFEKIKKNLNE</sequence>
<proteinExistence type="predicted"/>
<keyword evidence="3" id="KW-0808">Transferase</keyword>
<dbReference type="EMBL" id="PNIE01000038">
    <property type="protein sequence ID" value="PMP63350.1"/>
    <property type="molecule type" value="Genomic_DNA"/>
</dbReference>
<dbReference type="InterPro" id="IPR005467">
    <property type="entry name" value="His_kinase_dom"/>
</dbReference>
<comment type="caution">
    <text evidence="12">The sequence shown here is derived from an EMBL/GenBank/DDBJ whole genome shotgun (WGS) entry which is preliminary data.</text>
</comment>
<evidence type="ECO:0000259" key="11">
    <source>
        <dbReference type="PROSITE" id="PS50112"/>
    </source>
</evidence>
<dbReference type="EC" id="2.7.13.3" evidence="2"/>